<name>A0A7J6MQM8_PERCH</name>
<organism evidence="3 4">
    <name type="scientific">Perkinsus chesapeaki</name>
    <name type="common">Clam parasite</name>
    <name type="synonym">Perkinsus andrewsi</name>
    <dbReference type="NCBI Taxonomy" id="330153"/>
    <lineage>
        <taxon>Eukaryota</taxon>
        <taxon>Sar</taxon>
        <taxon>Alveolata</taxon>
        <taxon>Perkinsozoa</taxon>
        <taxon>Perkinsea</taxon>
        <taxon>Perkinsida</taxon>
        <taxon>Perkinsidae</taxon>
        <taxon>Perkinsus</taxon>
    </lineage>
</organism>
<evidence type="ECO:0000313" key="4">
    <source>
        <dbReference type="Proteomes" id="UP000591131"/>
    </source>
</evidence>
<gene>
    <name evidence="3" type="ORF">FOL47_009949</name>
</gene>
<dbReference type="Pfam" id="PF02953">
    <property type="entry name" value="zf-Tim10_DDP"/>
    <property type="match status" value="1"/>
</dbReference>
<protein>
    <recommendedName>
        <fullName evidence="2">Tim10-like domain-containing protein</fullName>
    </recommendedName>
</protein>
<dbReference type="EMBL" id="JAAPAO010000073">
    <property type="protein sequence ID" value="KAF4673918.1"/>
    <property type="molecule type" value="Genomic_DNA"/>
</dbReference>
<dbReference type="OrthoDB" id="444402at2759"/>
<feature type="transmembrane region" description="Helical" evidence="1">
    <location>
        <begin position="268"/>
        <end position="288"/>
    </location>
</feature>
<accession>A0A7J6MQM8</accession>
<keyword evidence="1" id="KW-0812">Transmembrane</keyword>
<dbReference type="Gene3D" id="1.10.287.810">
    <property type="entry name" value="Mitochondrial import inner membrane translocase subunit tim13 like domains"/>
    <property type="match status" value="1"/>
</dbReference>
<feature type="domain" description="Tim10-like" evidence="2">
    <location>
        <begin position="20"/>
        <end position="80"/>
    </location>
</feature>
<feature type="transmembrane region" description="Helical" evidence="1">
    <location>
        <begin position="98"/>
        <end position="115"/>
    </location>
</feature>
<dbReference type="InterPro" id="IPR035427">
    <property type="entry name" value="Tim10-like_dom_sf"/>
</dbReference>
<evidence type="ECO:0000313" key="3">
    <source>
        <dbReference type="EMBL" id="KAF4673918.1"/>
    </source>
</evidence>
<comment type="caution">
    <text evidence="3">The sequence shown here is derived from an EMBL/GenBank/DDBJ whole genome shotgun (WGS) entry which is preliminary data.</text>
</comment>
<dbReference type="InterPro" id="IPR004217">
    <property type="entry name" value="Tim10-like"/>
</dbReference>
<keyword evidence="1" id="KW-1133">Transmembrane helix</keyword>
<evidence type="ECO:0000256" key="1">
    <source>
        <dbReference type="SAM" id="Phobius"/>
    </source>
</evidence>
<feature type="transmembrane region" description="Helical" evidence="1">
    <location>
        <begin position="308"/>
        <end position="330"/>
    </location>
</feature>
<keyword evidence="4" id="KW-1185">Reference proteome</keyword>
<reference evidence="3 4" key="1">
    <citation type="submission" date="2020-04" db="EMBL/GenBank/DDBJ databases">
        <title>Perkinsus chesapeaki whole genome sequence.</title>
        <authorList>
            <person name="Bogema D.R."/>
        </authorList>
    </citation>
    <scope>NUCLEOTIDE SEQUENCE [LARGE SCALE GENOMIC DNA]</scope>
    <source>
        <strain evidence="3">ATCC PRA-425</strain>
    </source>
</reference>
<dbReference type="AlphaFoldDB" id="A0A7J6MQM8"/>
<proteinExistence type="predicted"/>
<feature type="transmembrane region" description="Helical" evidence="1">
    <location>
        <begin position="127"/>
        <end position="146"/>
    </location>
</feature>
<sequence>MDTSSSYSGSSSDDHKAAQQQMMQLNMIIESQKTMVKLTGLCFDRCVSTPGKSLSTSEQTCLWRCAQNMMETNVFMQKRLVALDLITGKQVNLGGVSVDYFLIVMMSSLSSIWSLEPTSAESVFDDPSSVLVPFSIFGCVFIFNMYRTGCLVTSCEYTSMFHHSVSIVAALVCMAAEWGELSTRAVYGANTDFTFASLLQHINIGYFMYDFIHSLAWEHKFILHHGVTLTGLFTSEYINCFALANAVNTLIAESGSIMYNYYNAHKSLSHYVVFVVVYGISRMIFLLWSFSVFYQAWHPFDGAVFPRWAPYAITILQSSLFTVNLVFLVTHLRKLNRKLREHRAAVAEESEGGSEVKTAVSADLRRRAPVKAAGLAEA</sequence>
<dbReference type="Proteomes" id="UP000591131">
    <property type="component" value="Unassembled WGS sequence"/>
</dbReference>
<keyword evidence="1" id="KW-0472">Membrane</keyword>
<evidence type="ECO:0000259" key="2">
    <source>
        <dbReference type="Pfam" id="PF02953"/>
    </source>
</evidence>
<dbReference type="SUPFAM" id="SSF144122">
    <property type="entry name" value="Tim10-like"/>
    <property type="match status" value="1"/>
</dbReference>